<dbReference type="EMBL" id="OAOP01000008">
    <property type="protein sequence ID" value="SNX73933.1"/>
    <property type="molecule type" value="Genomic_DNA"/>
</dbReference>
<protein>
    <submittedName>
        <fullName evidence="2">Uncharacterized membrane protein YkvI</fullName>
    </submittedName>
</protein>
<evidence type="ECO:0000313" key="3">
    <source>
        <dbReference type="Proteomes" id="UP000219546"/>
    </source>
</evidence>
<dbReference type="RefSeq" id="WP_097159689.1">
    <property type="nucleotide sequence ID" value="NZ_JBEPMQ010000008.1"/>
</dbReference>
<feature type="transmembrane region" description="Helical" evidence="1">
    <location>
        <begin position="292"/>
        <end position="314"/>
    </location>
</feature>
<reference evidence="2 3" key="1">
    <citation type="submission" date="2017-08" db="EMBL/GenBank/DDBJ databases">
        <authorList>
            <person name="de Groot N.N."/>
        </authorList>
    </citation>
    <scope>NUCLEOTIDE SEQUENCE [LARGE SCALE GENOMIC DNA]</scope>
    <source>
        <strain evidence="2 3">JC228</strain>
    </source>
</reference>
<name>A0A285D466_9BACI</name>
<feature type="transmembrane region" description="Helical" evidence="1">
    <location>
        <begin position="261"/>
        <end position="280"/>
    </location>
</feature>
<dbReference type="Proteomes" id="UP000219546">
    <property type="component" value="Unassembled WGS sequence"/>
</dbReference>
<keyword evidence="1" id="KW-1133">Transmembrane helix</keyword>
<dbReference type="PANTHER" id="PTHR37814:SF1">
    <property type="entry name" value="MEMBRANE PROTEIN"/>
    <property type="match status" value="1"/>
</dbReference>
<feature type="transmembrane region" description="Helical" evidence="1">
    <location>
        <begin position="320"/>
        <end position="340"/>
    </location>
</feature>
<keyword evidence="1" id="KW-0472">Membrane</keyword>
<feature type="transmembrane region" description="Helical" evidence="1">
    <location>
        <begin position="76"/>
        <end position="102"/>
    </location>
</feature>
<evidence type="ECO:0000313" key="2">
    <source>
        <dbReference type="EMBL" id="SNX73933.1"/>
    </source>
</evidence>
<organism evidence="2 3">
    <name type="scientific">Bacillus oleivorans</name>
    <dbReference type="NCBI Taxonomy" id="1448271"/>
    <lineage>
        <taxon>Bacteria</taxon>
        <taxon>Bacillati</taxon>
        <taxon>Bacillota</taxon>
        <taxon>Bacilli</taxon>
        <taxon>Bacillales</taxon>
        <taxon>Bacillaceae</taxon>
        <taxon>Bacillus</taxon>
    </lineage>
</organism>
<evidence type="ECO:0000256" key="1">
    <source>
        <dbReference type="SAM" id="Phobius"/>
    </source>
</evidence>
<dbReference type="AlphaFoldDB" id="A0A285D466"/>
<feature type="transmembrane region" description="Helical" evidence="1">
    <location>
        <begin position="185"/>
        <end position="210"/>
    </location>
</feature>
<dbReference type="InterPro" id="IPR038728">
    <property type="entry name" value="YkvI-like"/>
</dbReference>
<keyword evidence="3" id="KW-1185">Reference proteome</keyword>
<feature type="transmembrane region" description="Helical" evidence="1">
    <location>
        <begin position="37"/>
        <end position="64"/>
    </location>
</feature>
<accession>A0A285D466</accession>
<dbReference type="OrthoDB" id="4424890at2"/>
<sequence>MTGKWSQALQLAAVYVGTIVGAGFATGKEIVEFFTRFGFIGLLGMIFAGYLFITMGTKLMLVAIETKSRSYQELNIVLFGRFFGTGINGLMLFILLGVNAVMLSGAGAVFEEQLHIPKEAGIFGTIVLSILVLTVGTKGLFAVNTFVVPMMIGFSFLLMILSLRLPQFVDHVMWIPPQSDGWKAVLAPFTYTAFNLSLAQAVLVPVAFELKDENVVKWGGRLGGILLTLILLSSHFTLVMLDHVTLYEIPMAVMMKSLAAGLYWIFILIIYGEIFTSVIGNTFGLERQIRQYVPIHSTIIILTIFIITYFISIIEYGTLLSILYPIFGYIGLAFLILLWVRPDKE</sequence>
<feature type="transmembrane region" description="Helical" evidence="1">
    <location>
        <begin position="146"/>
        <end position="165"/>
    </location>
</feature>
<dbReference type="PANTHER" id="PTHR37814">
    <property type="entry name" value="CONSERVED MEMBRANE PROTEIN"/>
    <property type="match status" value="1"/>
</dbReference>
<proteinExistence type="predicted"/>
<feature type="transmembrane region" description="Helical" evidence="1">
    <location>
        <begin position="122"/>
        <end position="141"/>
    </location>
</feature>
<feature type="transmembrane region" description="Helical" evidence="1">
    <location>
        <begin position="222"/>
        <end position="241"/>
    </location>
</feature>
<keyword evidence="1" id="KW-0812">Transmembrane</keyword>
<gene>
    <name evidence="2" type="ORF">SAMN05877753_10845</name>
</gene>